<accession>A0ABV8HBY5</accession>
<evidence type="ECO:0000313" key="3">
    <source>
        <dbReference type="EMBL" id="MFC4029615.1"/>
    </source>
</evidence>
<evidence type="ECO:0000313" key="4">
    <source>
        <dbReference type="Proteomes" id="UP001595793"/>
    </source>
</evidence>
<feature type="transmembrane region" description="Helical" evidence="2">
    <location>
        <begin position="277"/>
        <end position="298"/>
    </location>
</feature>
<keyword evidence="2" id="KW-0472">Membrane</keyword>
<dbReference type="RefSeq" id="WP_290232186.1">
    <property type="nucleotide sequence ID" value="NZ_JAUFPZ010000002.1"/>
</dbReference>
<keyword evidence="4" id="KW-1185">Reference proteome</keyword>
<comment type="caution">
    <text evidence="3">The sequence shown here is derived from an EMBL/GenBank/DDBJ whole genome shotgun (WGS) entry which is preliminary data.</text>
</comment>
<sequence>MEEDKKPSKDEILNNILEIRKKEEELKKRKHILQSKRPWYTQATNIIGVITIILTISIAIFSFISNEEKLELVCTYSEAEPFTNISPNLANNISVLFNNSKTENIGKIKFVLTNNGTKAIKKSDFVDGPIEFSIKSNYSKIENDSLKKIPLLLDVVKIKNAGQRNDVINITSRDGNTNFNYLPSLINPNESVELDALISNINNLTISLKGNIADGNFNIIKQYEKVEKSNFLMLGEYLIKFLGAKWIAITIFIIFFLLSLLKSIVSMEDFEHNILDYTFGALFIAIDIFFIAMIISIASN</sequence>
<feature type="transmembrane region" description="Helical" evidence="2">
    <location>
        <begin position="246"/>
        <end position="265"/>
    </location>
</feature>
<evidence type="ECO:0000256" key="2">
    <source>
        <dbReference type="SAM" id="Phobius"/>
    </source>
</evidence>
<evidence type="ECO:0000256" key="1">
    <source>
        <dbReference type="SAM" id="Coils"/>
    </source>
</evidence>
<dbReference type="EMBL" id="JBHSAS010000034">
    <property type="protein sequence ID" value="MFC4029615.1"/>
    <property type="molecule type" value="Genomic_DNA"/>
</dbReference>
<name>A0ABV8HBY5_9FLAO</name>
<protein>
    <submittedName>
        <fullName evidence="3">Uncharacterized protein</fullName>
    </submittedName>
</protein>
<reference evidence="4" key="1">
    <citation type="journal article" date="2019" name="Int. J. Syst. Evol. Microbiol.">
        <title>The Global Catalogue of Microorganisms (GCM) 10K type strain sequencing project: providing services to taxonomists for standard genome sequencing and annotation.</title>
        <authorList>
            <consortium name="The Broad Institute Genomics Platform"/>
            <consortium name="The Broad Institute Genome Sequencing Center for Infectious Disease"/>
            <person name="Wu L."/>
            <person name="Ma J."/>
        </authorList>
    </citation>
    <scope>NUCLEOTIDE SEQUENCE [LARGE SCALE GENOMIC DNA]</scope>
    <source>
        <strain evidence="4">CECT 9128</strain>
    </source>
</reference>
<gene>
    <name evidence="3" type="ORF">ACFOS1_19515</name>
</gene>
<keyword evidence="1" id="KW-0175">Coiled coil</keyword>
<organism evidence="3 4">
    <name type="scientific">Zunongwangia endophytica</name>
    <dbReference type="NCBI Taxonomy" id="1808945"/>
    <lineage>
        <taxon>Bacteria</taxon>
        <taxon>Pseudomonadati</taxon>
        <taxon>Bacteroidota</taxon>
        <taxon>Flavobacteriia</taxon>
        <taxon>Flavobacteriales</taxon>
        <taxon>Flavobacteriaceae</taxon>
        <taxon>Zunongwangia</taxon>
    </lineage>
</organism>
<feature type="coiled-coil region" evidence="1">
    <location>
        <begin position="9"/>
        <end position="36"/>
    </location>
</feature>
<feature type="transmembrane region" description="Helical" evidence="2">
    <location>
        <begin position="43"/>
        <end position="64"/>
    </location>
</feature>
<keyword evidence="2" id="KW-0812">Transmembrane</keyword>
<dbReference type="Proteomes" id="UP001595793">
    <property type="component" value="Unassembled WGS sequence"/>
</dbReference>
<proteinExistence type="predicted"/>
<keyword evidence="2" id="KW-1133">Transmembrane helix</keyword>